<dbReference type="KEGG" id="ifn:GM661_02715"/>
<evidence type="ECO:0000313" key="1">
    <source>
        <dbReference type="EMBL" id="QTL96965.1"/>
    </source>
</evidence>
<sequence length="67" mass="7555">MVKLKKINGEEIVVNARLIETVQATPDTVITLTTNKKILVMDDVDDIVEKVIDYHQKIFSNVSIEKG</sequence>
<dbReference type="RefSeq" id="WP_125987974.1">
    <property type="nucleotide sequence ID" value="NZ_CP046640.1"/>
</dbReference>
<proteinExistence type="predicted"/>
<organism evidence="1 2">
    <name type="scientific">Iocasia fonsfrigidae</name>
    <dbReference type="NCBI Taxonomy" id="2682810"/>
    <lineage>
        <taxon>Bacteria</taxon>
        <taxon>Bacillati</taxon>
        <taxon>Bacillota</taxon>
        <taxon>Clostridia</taxon>
        <taxon>Halanaerobiales</taxon>
        <taxon>Halanaerobiaceae</taxon>
        <taxon>Iocasia</taxon>
    </lineage>
</organism>
<dbReference type="InterPro" id="IPR009384">
    <property type="entry name" value="SwrD-like"/>
</dbReference>
<name>A0A8A7KA45_9FIRM</name>
<accession>A0A8A7KA45</accession>
<protein>
    <submittedName>
        <fullName evidence="1">Flagellar protein FlbD</fullName>
    </submittedName>
</protein>
<dbReference type="PANTHER" id="PTHR39185:SF1">
    <property type="entry name" value="SWARMING MOTILITY PROTEIN SWRD"/>
    <property type="match status" value="1"/>
</dbReference>
<reference evidence="1" key="1">
    <citation type="submission" date="2019-12" db="EMBL/GenBank/DDBJ databases">
        <authorList>
            <person name="zhang j."/>
            <person name="sun C.M."/>
        </authorList>
    </citation>
    <scope>NUCLEOTIDE SEQUENCE</scope>
    <source>
        <strain evidence="1">NS-1</strain>
    </source>
</reference>
<keyword evidence="1" id="KW-0282">Flagellum</keyword>
<dbReference type="EMBL" id="CP046640">
    <property type="protein sequence ID" value="QTL96965.1"/>
    <property type="molecule type" value="Genomic_DNA"/>
</dbReference>
<keyword evidence="1" id="KW-0966">Cell projection</keyword>
<dbReference type="Pfam" id="PF06289">
    <property type="entry name" value="FlbD"/>
    <property type="match status" value="1"/>
</dbReference>
<dbReference type="AlphaFoldDB" id="A0A8A7KA45"/>
<dbReference type="Proteomes" id="UP000665020">
    <property type="component" value="Chromosome"/>
</dbReference>
<gene>
    <name evidence="1" type="ORF">GM661_02715</name>
</gene>
<evidence type="ECO:0000313" key="2">
    <source>
        <dbReference type="Proteomes" id="UP000665020"/>
    </source>
</evidence>
<keyword evidence="1" id="KW-0969">Cilium</keyword>
<keyword evidence="2" id="KW-1185">Reference proteome</keyword>
<dbReference type="PANTHER" id="PTHR39185">
    <property type="entry name" value="SWARMING MOTILITY PROTEIN SWRD"/>
    <property type="match status" value="1"/>
</dbReference>